<dbReference type="RefSeq" id="WP_238723309.1">
    <property type="nucleotide sequence ID" value="NZ_JAHQCW010000062.1"/>
</dbReference>
<feature type="transmembrane region" description="Helical" evidence="6">
    <location>
        <begin position="84"/>
        <end position="101"/>
    </location>
</feature>
<dbReference type="AlphaFoldDB" id="A0A949ND60"/>
<proteinExistence type="predicted"/>
<dbReference type="Pfam" id="PF11700">
    <property type="entry name" value="ATG22"/>
    <property type="match status" value="1"/>
</dbReference>
<evidence type="ECO:0000256" key="2">
    <source>
        <dbReference type="ARBA" id="ARBA00022448"/>
    </source>
</evidence>
<dbReference type="EMBL" id="JAHQCW010000062">
    <property type="protein sequence ID" value="MBU9739487.1"/>
    <property type="molecule type" value="Genomic_DNA"/>
</dbReference>
<feature type="transmembrane region" description="Helical" evidence="6">
    <location>
        <begin position="323"/>
        <end position="345"/>
    </location>
</feature>
<evidence type="ECO:0000256" key="3">
    <source>
        <dbReference type="ARBA" id="ARBA00022692"/>
    </source>
</evidence>
<protein>
    <submittedName>
        <fullName evidence="7">MFS transporter</fullName>
    </submittedName>
</protein>
<evidence type="ECO:0000313" key="7">
    <source>
        <dbReference type="EMBL" id="MBU9739487.1"/>
    </source>
</evidence>
<feature type="transmembrane region" description="Helical" evidence="6">
    <location>
        <begin position="268"/>
        <end position="287"/>
    </location>
</feature>
<dbReference type="PANTHER" id="PTHR23519">
    <property type="entry name" value="AUTOPHAGY-RELATED PROTEIN 22"/>
    <property type="match status" value="1"/>
</dbReference>
<dbReference type="GO" id="GO:0012505">
    <property type="term" value="C:endomembrane system"/>
    <property type="evidence" value="ECO:0007669"/>
    <property type="project" value="UniProtKB-SubCell"/>
</dbReference>
<feature type="transmembrane region" description="Helical" evidence="6">
    <location>
        <begin position="357"/>
        <end position="376"/>
    </location>
</feature>
<feature type="transmembrane region" description="Helical" evidence="6">
    <location>
        <begin position="388"/>
        <end position="404"/>
    </location>
</feature>
<keyword evidence="2" id="KW-0813">Transport</keyword>
<dbReference type="InterPro" id="IPR050495">
    <property type="entry name" value="ATG22/LtaA_families"/>
</dbReference>
<keyword evidence="8" id="KW-1185">Reference proteome</keyword>
<organism evidence="7 8">
    <name type="scientific">Diplocloster agilis</name>
    <dbReference type="NCBI Taxonomy" id="2850323"/>
    <lineage>
        <taxon>Bacteria</taxon>
        <taxon>Bacillati</taxon>
        <taxon>Bacillota</taxon>
        <taxon>Clostridia</taxon>
        <taxon>Lachnospirales</taxon>
        <taxon>Lachnospiraceae</taxon>
        <taxon>Diplocloster</taxon>
    </lineage>
</organism>
<comment type="caution">
    <text evidence="7">The sequence shown here is derived from an EMBL/GenBank/DDBJ whole genome shotgun (WGS) entry which is preliminary data.</text>
</comment>
<feature type="transmembrane region" description="Helical" evidence="6">
    <location>
        <begin position="147"/>
        <end position="167"/>
    </location>
</feature>
<dbReference type="Proteomes" id="UP000712157">
    <property type="component" value="Unassembled WGS sequence"/>
</dbReference>
<evidence type="ECO:0000256" key="6">
    <source>
        <dbReference type="SAM" id="Phobius"/>
    </source>
</evidence>
<feature type="transmembrane region" description="Helical" evidence="6">
    <location>
        <begin position="299"/>
        <end position="317"/>
    </location>
</feature>
<feature type="transmembrane region" description="Helical" evidence="6">
    <location>
        <begin position="173"/>
        <end position="198"/>
    </location>
</feature>
<evidence type="ECO:0000256" key="5">
    <source>
        <dbReference type="ARBA" id="ARBA00023136"/>
    </source>
</evidence>
<reference evidence="7" key="1">
    <citation type="submission" date="2021-06" db="EMBL/GenBank/DDBJ databases">
        <title>Description of novel taxa of the family Lachnospiraceae.</title>
        <authorList>
            <person name="Chaplin A.V."/>
            <person name="Sokolova S.R."/>
            <person name="Pikina A.P."/>
            <person name="Korzhanova M."/>
            <person name="Belova V."/>
            <person name="Korostin D."/>
            <person name="Efimov B.A."/>
        </authorList>
    </citation>
    <scope>NUCLEOTIDE SEQUENCE</scope>
    <source>
        <strain evidence="7">ASD5720</strain>
    </source>
</reference>
<accession>A0A949ND60</accession>
<dbReference type="SUPFAM" id="SSF103473">
    <property type="entry name" value="MFS general substrate transporter"/>
    <property type="match status" value="1"/>
</dbReference>
<evidence type="ECO:0000313" key="8">
    <source>
        <dbReference type="Proteomes" id="UP000712157"/>
    </source>
</evidence>
<dbReference type="InterPro" id="IPR036259">
    <property type="entry name" value="MFS_trans_sf"/>
</dbReference>
<sequence>MEKQTLTRMEKQWILYDVGNSAFIMLVTTIIPIYYKNIALAEGVSLAHSTAYFGYATSISTLIVALLGPILGAISDTKGYKKPLFTLFLVIGVLGCAALALPVPWLAFLGIFVVAKVGYNSSLIFYDSMLTDITTKERMDEVSSQGYAWGYIGSCIPFTISLLFVLFAEPIGISATTATMIAFLLNAVWWFGITIPLLKNYRQKYFVEVQSHPFKESFVRIIKMLKNIRKEKGIFLFLLAFLFYIDGVYTIIEMATSYGKDVGIGDNSLLLALLLTQIVAFPCSILFGKLSKKYRTTSLIKISIIGYTGIAVFALQLDKAWEFWFLAVCVAVFQGAIQALSRSYFAKIIPEEQAGEYFGLYDIFGKGAAFIGTMLMGVSTQISGSSKTGVFLLVFMFAAGFLLFRKADQVNSRSLSERKSI</sequence>
<feature type="transmembrane region" description="Helical" evidence="6">
    <location>
        <begin position="107"/>
        <end position="126"/>
    </location>
</feature>
<dbReference type="InterPro" id="IPR024671">
    <property type="entry name" value="Atg22-like"/>
</dbReference>
<keyword evidence="5 6" id="KW-0472">Membrane</keyword>
<dbReference type="PANTHER" id="PTHR23519:SF1">
    <property type="entry name" value="AUTOPHAGY-RELATED PROTEIN 22"/>
    <property type="match status" value="1"/>
</dbReference>
<keyword evidence="4 6" id="KW-1133">Transmembrane helix</keyword>
<evidence type="ECO:0000256" key="4">
    <source>
        <dbReference type="ARBA" id="ARBA00022989"/>
    </source>
</evidence>
<comment type="subcellular location">
    <subcellularLocation>
        <location evidence="1">Endomembrane system</location>
        <topology evidence="1">Multi-pass membrane protein</topology>
    </subcellularLocation>
</comment>
<feature type="transmembrane region" description="Helical" evidence="6">
    <location>
        <begin position="233"/>
        <end position="252"/>
    </location>
</feature>
<feature type="transmembrane region" description="Helical" evidence="6">
    <location>
        <begin position="12"/>
        <end position="35"/>
    </location>
</feature>
<dbReference type="Gene3D" id="1.20.1250.20">
    <property type="entry name" value="MFS general substrate transporter like domains"/>
    <property type="match status" value="1"/>
</dbReference>
<name>A0A949ND60_9FIRM</name>
<gene>
    <name evidence="7" type="ORF">KTH89_23410</name>
</gene>
<keyword evidence="3 6" id="KW-0812">Transmembrane</keyword>
<evidence type="ECO:0000256" key="1">
    <source>
        <dbReference type="ARBA" id="ARBA00004127"/>
    </source>
</evidence>
<feature type="transmembrane region" description="Helical" evidence="6">
    <location>
        <begin position="55"/>
        <end position="72"/>
    </location>
</feature>